<dbReference type="EC" id="2.1.1.72" evidence="2"/>
<dbReference type="PANTHER" id="PTHR42933:SF3">
    <property type="entry name" value="TYPE I RESTRICTION ENZYME MJAVIII METHYLASE SUBUNIT"/>
    <property type="match status" value="1"/>
</dbReference>
<evidence type="ECO:0000256" key="1">
    <source>
        <dbReference type="ARBA" id="ARBA00006594"/>
    </source>
</evidence>
<evidence type="ECO:0000313" key="11">
    <source>
        <dbReference type="EMBL" id="CAB3741263.1"/>
    </source>
</evidence>
<keyword evidence="8" id="KW-0175">Coiled coil</keyword>
<dbReference type="GO" id="GO:0003677">
    <property type="term" value="F:DNA binding"/>
    <property type="evidence" value="ECO:0007669"/>
    <property type="project" value="InterPro"/>
</dbReference>
<keyword evidence="3" id="KW-0489">Methyltransferase</keyword>
<dbReference type="InterPro" id="IPR004546">
    <property type="entry name" value="Restrct_endonuc_T1M"/>
</dbReference>
<evidence type="ECO:0000256" key="5">
    <source>
        <dbReference type="ARBA" id="ARBA00022691"/>
    </source>
</evidence>
<dbReference type="GO" id="GO:0032259">
    <property type="term" value="P:methylation"/>
    <property type="evidence" value="ECO:0007669"/>
    <property type="project" value="UniProtKB-KW"/>
</dbReference>
<dbReference type="InterPro" id="IPR029063">
    <property type="entry name" value="SAM-dependent_MTases_sf"/>
</dbReference>
<feature type="coiled-coil region" evidence="8">
    <location>
        <begin position="647"/>
        <end position="674"/>
    </location>
</feature>
<comment type="similarity">
    <text evidence="1">Belongs to the N(4)/N(6)-methyltransferase family.</text>
</comment>
<reference evidence="11 12" key="1">
    <citation type="submission" date="2020-04" db="EMBL/GenBank/DDBJ databases">
        <authorList>
            <person name="De Canck E."/>
        </authorList>
    </citation>
    <scope>NUCLEOTIDE SEQUENCE [LARGE SCALE GENOMIC DNA]</scope>
    <source>
        <strain evidence="11 12">LMG 22037</strain>
    </source>
</reference>
<keyword evidence="5" id="KW-0949">S-adenosyl-L-methionine</keyword>
<protein>
    <recommendedName>
        <fullName evidence="2">site-specific DNA-methyltransferase (adenine-specific)</fullName>
        <ecNumber evidence="2">2.1.1.72</ecNumber>
    </recommendedName>
</protein>
<evidence type="ECO:0000259" key="9">
    <source>
        <dbReference type="Pfam" id="PF02384"/>
    </source>
</evidence>
<evidence type="ECO:0000256" key="4">
    <source>
        <dbReference type="ARBA" id="ARBA00022679"/>
    </source>
</evidence>
<name>A0A6J5CS82_9BURK</name>
<dbReference type="InterPro" id="IPR022749">
    <property type="entry name" value="D12N6_MeTrfase_N"/>
</dbReference>
<dbReference type="GO" id="GO:0009007">
    <property type="term" value="F:site-specific DNA-methyltransferase (adenine-specific) activity"/>
    <property type="evidence" value="ECO:0007669"/>
    <property type="project" value="UniProtKB-EC"/>
</dbReference>
<dbReference type="EMBL" id="CADIKB010000070">
    <property type="protein sequence ID" value="CAB3741263.1"/>
    <property type="molecule type" value="Genomic_DNA"/>
</dbReference>
<keyword evidence="6" id="KW-0680">Restriction system</keyword>
<evidence type="ECO:0000256" key="8">
    <source>
        <dbReference type="SAM" id="Coils"/>
    </source>
</evidence>
<evidence type="ECO:0000259" key="10">
    <source>
        <dbReference type="Pfam" id="PF12161"/>
    </source>
</evidence>
<dbReference type="NCBIfam" id="TIGR00497">
    <property type="entry name" value="hsdM"/>
    <property type="match status" value="1"/>
</dbReference>
<dbReference type="GO" id="GO:0009307">
    <property type="term" value="P:DNA restriction-modification system"/>
    <property type="evidence" value="ECO:0007669"/>
    <property type="project" value="UniProtKB-KW"/>
</dbReference>
<accession>A0A6J5CS82</accession>
<feature type="domain" description="DNA methylase adenine-specific" evidence="9">
    <location>
        <begin position="179"/>
        <end position="483"/>
    </location>
</feature>
<dbReference type="SUPFAM" id="SSF53335">
    <property type="entry name" value="S-adenosyl-L-methionine-dependent methyltransferases"/>
    <property type="match status" value="1"/>
</dbReference>
<dbReference type="Pfam" id="PF02384">
    <property type="entry name" value="N6_Mtase"/>
    <property type="match status" value="1"/>
</dbReference>
<dbReference type="Pfam" id="PF12161">
    <property type="entry name" value="HsdM_N"/>
    <property type="match status" value="1"/>
</dbReference>
<dbReference type="RefSeq" id="WP_035484509.1">
    <property type="nucleotide sequence ID" value="NZ_CADFGL010000064.1"/>
</dbReference>
<dbReference type="Proteomes" id="UP000494249">
    <property type="component" value="Unassembled WGS sequence"/>
</dbReference>
<dbReference type="PRINTS" id="PR00507">
    <property type="entry name" value="N12N6MTFRASE"/>
</dbReference>
<dbReference type="Gene3D" id="1.20.1260.30">
    <property type="match status" value="1"/>
</dbReference>
<evidence type="ECO:0000313" key="12">
    <source>
        <dbReference type="Proteomes" id="UP000494249"/>
    </source>
</evidence>
<evidence type="ECO:0000256" key="2">
    <source>
        <dbReference type="ARBA" id="ARBA00011900"/>
    </source>
</evidence>
<gene>
    <name evidence="11" type="ORF">LMG22037_06473</name>
</gene>
<dbReference type="AlphaFoldDB" id="A0A6J5CS82"/>
<dbReference type="InterPro" id="IPR051537">
    <property type="entry name" value="DNA_Adenine_Mtase"/>
</dbReference>
<dbReference type="InterPro" id="IPR038333">
    <property type="entry name" value="T1MK-like_N_sf"/>
</dbReference>
<evidence type="ECO:0000256" key="3">
    <source>
        <dbReference type="ARBA" id="ARBA00022603"/>
    </source>
</evidence>
<feature type="coiled-coil region" evidence="8">
    <location>
        <begin position="733"/>
        <end position="817"/>
    </location>
</feature>
<evidence type="ECO:0000256" key="7">
    <source>
        <dbReference type="ARBA" id="ARBA00047942"/>
    </source>
</evidence>
<dbReference type="PANTHER" id="PTHR42933">
    <property type="entry name" value="SLR6095 PROTEIN"/>
    <property type="match status" value="1"/>
</dbReference>
<dbReference type="Gene3D" id="3.40.50.150">
    <property type="entry name" value="Vaccinia Virus protein VP39"/>
    <property type="match status" value="1"/>
</dbReference>
<comment type="catalytic activity">
    <reaction evidence="7">
        <text>a 2'-deoxyadenosine in DNA + S-adenosyl-L-methionine = an N(6)-methyl-2'-deoxyadenosine in DNA + S-adenosyl-L-homocysteine + H(+)</text>
        <dbReference type="Rhea" id="RHEA:15197"/>
        <dbReference type="Rhea" id="RHEA-COMP:12418"/>
        <dbReference type="Rhea" id="RHEA-COMP:12419"/>
        <dbReference type="ChEBI" id="CHEBI:15378"/>
        <dbReference type="ChEBI" id="CHEBI:57856"/>
        <dbReference type="ChEBI" id="CHEBI:59789"/>
        <dbReference type="ChEBI" id="CHEBI:90615"/>
        <dbReference type="ChEBI" id="CHEBI:90616"/>
        <dbReference type="EC" id="2.1.1.72"/>
    </reaction>
</comment>
<evidence type="ECO:0000256" key="6">
    <source>
        <dbReference type="ARBA" id="ARBA00022747"/>
    </source>
</evidence>
<keyword evidence="4" id="KW-0808">Transferase</keyword>
<dbReference type="GO" id="GO:0008170">
    <property type="term" value="F:N-methyltransferase activity"/>
    <property type="evidence" value="ECO:0007669"/>
    <property type="project" value="InterPro"/>
</dbReference>
<proteinExistence type="inferred from homology"/>
<dbReference type="InterPro" id="IPR003356">
    <property type="entry name" value="DNA_methylase_A-5"/>
</dbReference>
<feature type="domain" description="N6 adenine-specific DNA methyltransferase N-terminal" evidence="10">
    <location>
        <begin position="11"/>
        <end position="163"/>
    </location>
</feature>
<sequence length="897" mass="101653">MQQEKITLSQLESFLFKAADILRGKMDASEFKEFIFGMLFIKRLSDEFDRKRKVLRETTYAHLKGQPELLNELLNDKTSYGETFYVPLRARWNESWTDDDGNEVPPLKHLKHDIGNMLNKAIAAIEDENDALSGVLKNNIDFNAIKGKTKIPDQKWKDLLDHFNQSQFILINENFEFPDLLGAAYEYLIKYFADSAGKKGGEFYTPAEVVRLLVQLTKPQAGNTVYDPTAGSGGFLIQAHQYVEEQGQDPNDLGLYGQDSNGTVWSICNMNMILHNITRFTIENGDTLEDPLILENNQPRKFDRVLANPPFSQNYSRAGMSFPSRFREFCPETGKKADLMFVQHMIASLKPDGHMATIMPHGVLFRGGKEKLIRELLVEDDVIEAIISLPPGLFYGTGIPACVLVVNKSKSDALRDKILFINADREYAEGKNQNKLRPEDIEKIDHVFSHKLSINRYSRLVDKDVIVNEHDYNLNIRRYVDNTPDPEPEDVQAHLIGGIPEAEVVVKQGEFDKFGVAPDIFFEPLRTNYFAFQARIEARGAIKTTLEADANLQAKLVDHHTTLEQWWQVAQHDFAQLREGRKLPEVRSELLVTLKSKLQPLGVLDEFKSAGVFVNWWQTIRYDLKTVISTGWHHTLIPDNYLIAEYFQVESDEIEALEGEINEAQSELAEAVEAAAETASYEPEESENEEGEAKLTAAAIKKYIKALIDDLADARTDSAHKERKRYEDLRDGISAIEARIKTHKTALKQKQDELDLKLRLKRIGGEEAKAETNGLIAQATADIKGLSLAVKEEKKKLTALEKDKAALEKRLARIDDLLKAIGGPLTEADAKRLILKKLHDLANKELLRYLNAEKRALFAIVENLWDKYAVSRHVLEIEREETLSALDGFLAGLGYLG</sequence>
<organism evidence="11 12">
    <name type="scientific">Paraburkholderia phenoliruptrix</name>
    <dbReference type="NCBI Taxonomy" id="252970"/>
    <lineage>
        <taxon>Bacteria</taxon>
        <taxon>Pseudomonadati</taxon>
        <taxon>Pseudomonadota</taxon>
        <taxon>Betaproteobacteria</taxon>
        <taxon>Burkholderiales</taxon>
        <taxon>Burkholderiaceae</taxon>
        <taxon>Paraburkholderia</taxon>
    </lineage>
</organism>